<evidence type="ECO:0000256" key="8">
    <source>
        <dbReference type="SAM" id="Phobius"/>
    </source>
</evidence>
<dbReference type="InterPro" id="IPR048432">
    <property type="entry name" value="MASE7"/>
</dbReference>
<feature type="compositionally biased region" description="Polar residues" evidence="7">
    <location>
        <begin position="319"/>
        <end position="335"/>
    </location>
</feature>
<dbReference type="InterPro" id="IPR050401">
    <property type="entry name" value="Cyclic_nucleotide_synthase"/>
</dbReference>
<evidence type="ECO:0000256" key="1">
    <source>
        <dbReference type="ARBA" id="ARBA00004370"/>
    </source>
</evidence>
<feature type="transmembrane region" description="Helical" evidence="8">
    <location>
        <begin position="16"/>
        <end position="37"/>
    </location>
</feature>
<dbReference type="Pfam" id="PF00211">
    <property type="entry name" value="Guanylate_cyc"/>
    <property type="match status" value="1"/>
</dbReference>
<evidence type="ECO:0000313" key="11">
    <source>
        <dbReference type="Proteomes" id="UP000095042"/>
    </source>
</evidence>
<comment type="subcellular location">
    <subcellularLocation>
        <location evidence="1">Membrane</location>
    </subcellularLocation>
</comment>
<dbReference type="GO" id="GO:0009190">
    <property type="term" value="P:cyclic nucleotide biosynthetic process"/>
    <property type="evidence" value="ECO:0007669"/>
    <property type="project" value="InterPro"/>
</dbReference>
<dbReference type="EMBL" id="LPWD01000412">
    <property type="protein sequence ID" value="ODS02116.1"/>
    <property type="molecule type" value="Genomic_DNA"/>
</dbReference>
<evidence type="ECO:0000256" key="3">
    <source>
        <dbReference type="ARBA" id="ARBA00022741"/>
    </source>
</evidence>
<protein>
    <recommendedName>
        <fullName evidence="9">Guanylate cyclase domain-containing protein</fullName>
    </recommendedName>
</protein>
<keyword evidence="4 8" id="KW-1133">Transmembrane helix</keyword>
<feature type="transmembrane region" description="Helical" evidence="8">
    <location>
        <begin position="149"/>
        <end position="174"/>
    </location>
</feature>
<dbReference type="PANTHER" id="PTHR11920">
    <property type="entry name" value="GUANYLYL CYCLASE"/>
    <property type="match status" value="1"/>
</dbReference>
<dbReference type="GO" id="GO:0000166">
    <property type="term" value="F:nucleotide binding"/>
    <property type="evidence" value="ECO:0007669"/>
    <property type="project" value="UniProtKB-KW"/>
</dbReference>
<evidence type="ECO:0000256" key="2">
    <source>
        <dbReference type="ARBA" id="ARBA00022692"/>
    </source>
</evidence>
<dbReference type="PANTHER" id="PTHR11920:SF335">
    <property type="entry name" value="GUANYLATE CYCLASE"/>
    <property type="match status" value="1"/>
</dbReference>
<dbReference type="InterPro" id="IPR029787">
    <property type="entry name" value="Nucleotide_cyclase"/>
</dbReference>
<dbReference type="GO" id="GO:0004016">
    <property type="term" value="F:adenylate cyclase activity"/>
    <property type="evidence" value="ECO:0007669"/>
    <property type="project" value="UniProtKB-ARBA"/>
</dbReference>
<sequence>MGTAGYPRNVRRRLTIVNVMALMIAIFSAVYVGVFAAFGIENYWPLIVANLGLVVVALLAPLAHRINDVAAALVICAAEYTALFFFVRELGHNSGIQLNYIVVAAVAFAICGMAHLRLVIGAVAVGLGLHIAAWFLYPPDSARIAADPFLLHNLYVSSAATTFCIIALIVGYAFTMADRARAEADSLLASILPEPIAERLKTRPGERVADAIPNASVMFTDLVGFTELAQELGAARTVEILDRLVTKFDRLAAIHGVEKIKTIGDGYMAVAASVHPSTTMRIAWRVWRSPCPEPWRSFRPRTIWTCASASGSPVVPSWRASSVPTNSPTMSGARP</sequence>
<proteinExistence type="predicted"/>
<dbReference type="Pfam" id="PF20967">
    <property type="entry name" value="MASE7"/>
    <property type="match status" value="1"/>
</dbReference>
<keyword evidence="5 8" id="KW-0472">Membrane</keyword>
<name>A0A1E3W8L9_9HYPH</name>
<dbReference type="SMART" id="SM00044">
    <property type="entry name" value="CYCc"/>
    <property type="match status" value="1"/>
</dbReference>
<feature type="transmembrane region" description="Helical" evidence="8">
    <location>
        <begin position="69"/>
        <end position="88"/>
    </location>
</feature>
<evidence type="ECO:0000256" key="7">
    <source>
        <dbReference type="SAM" id="MobiDB-lite"/>
    </source>
</evidence>
<dbReference type="GO" id="GO:0016020">
    <property type="term" value="C:membrane"/>
    <property type="evidence" value="ECO:0007669"/>
    <property type="project" value="UniProtKB-SubCell"/>
</dbReference>
<organism evidence="10 11">
    <name type="scientific">Methyloceanibacter marginalis</name>
    <dbReference type="NCBI Taxonomy" id="1774971"/>
    <lineage>
        <taxon>Bacteria</taxon>
        <taxon>Pseudomonadati</taxon>
        <taxon>Pseudomonadota</taxon>
        <taxon>Alphaproteobacteria</taxon>
        <taxon>Hyphomicrobiales</taxon>
        <taxon>Hyphomicrobiaceae</taxon>
        <taxon>Methyloceanibacter</taxon>
    </lineage>
</organism>
<dbReference type="GO" id="GO:0035556">
    <property type="term" value="P:intracellular signal transduction"/>
    <property type="evidence" value="ECO:0007669"/>
    <property type="project" value="InterPro"/>
</dbReference>
<evidence type="ECO:0000256" key="5">
    <source>
        <dbReference type="ARBA" id="ARBA00023136"/>
    </source>
</evidence>
<evidence type="ECO:0000256" key="4">
    <source>
        <dbReference type="ARBA" id="ARBA00022989"/>
    </source>
</evidence>
<feature type="transmembrane region" description="Helical" evidence="8">
    <location>
        <begin position="94"/>
        <end position="111"/>
    </location>
</feature>
<dbReference type="AlphaFoldDB" id="A0A1E3W8L9"/>
<keyword evidence="11" id="KW-1185">Reference proteome</keyword>
<feature type="domain" description="Guanylate cyclase" evidence="9">
    <location>
        <begin position="216"/>
        <end position="271"/>
    </location>
</feature>
<keyword evidence="2 8" id="KW-0812">Transmembrane</keyword>
<feature type="region of interest" description="Disordered" evidence="7">
    <location>
        <begin position="309"/>
        <end position="335"/>
    </location>
</feature>
<evidence type="ECO:0000256" key="6">
    <source>
        <dbReference type="ARBA" id="ARBA00023239"/>
    </source>
</evidence>
<evidence type="ECO:0000313" key="10">
    <source>
        <dbReference type="EMBL" id="ODS02116.1"/>
    </source>
</evidence>
<dbReference type="Proteomes" id="UP000095042">
    <property type="component" value="Unassembled WGS sequence"/>
</dbReference>
<comment type="caution">
    <text evidence="10">The sequence shown here is derived from an EMBL/GenBank/DDBJ whole genome shotgun (WGS) entry which is preliminary data.</text>
</comment>
<feature type="transmembrane region" description="Helical" evidence="8">
    <location>
        <begin position="43"/>
        <end position="62"/>
    </location>
</feature>
<evidence type="ECO:0000259" key="9">
    <source>
        <dbReference type="PROSITE" id="PS50125"/>
    </source>
</evidence>
<feature type="transmembrane region" description="Helical" evidence="8">
    <location>
        <begin position="118"/>
        <end position="137"/>
    </location>
</feature>
<dbReference type="SUPFAM" id="SSF55073">
    <property type="entry name" value="Nucleotide cyclase"/>
    <property type="match status" value="1"/>
</dbReference>
<reference evidence="10 11" key="1">
    <citation type="journal article" date="2016" name="Environ. Microbiol.">
        <title>New Methyloceanibacter diversity from North Sea sediments includes methanotroph containing solely the soluble methane monooxygenase.</title>
        <authorList>
            <person name="Vekeman B."/>
            <person name="Kerckhof F.M."/>
            <person name="Cremers G."/>
            <person name="de Vos P."/>
            <person name="Vandamme P."/>
            <person name="Boon N."/>
            <person name="Op den Camp H.J."/>
            <person name="Heylen K."/>
        </authorList>
    </citation>
    <scope>NUCLEOTIDE SEQUENCE [LARGE SCALE GENOMIC DNA]</scope>
    <source>
        <strain evidence="10 11">R-67177</strain>
    </source>
</reference>
<keyword evidence="6" id="KW-0456">Lyase</keyword>
<gene>
    <name evidence="10" type="ORF">AUC71_02320</name>
</gene>
<keyword evidence="3" id="KW-0547">Nucleotide-binding</keyword>
<dbReference type="InterPro" id="IPR001054">
    <property type="entry name" value="A/G_cyclase"/>
</dbReference>
<dbReference type="Gene3D" id="3.30.70.1230">
    <property type="entry name" value="Nucleotide cyclase"/>
    <property type="match status" value="1"/>
</dbReference>
<dbReference type="CDD" id="cd07302">
    <property type="entry name" value="CHD"/>
    <property type="match status" value="1"/>
</dbReference>
<dbReference type="PROSITE" id="PS50125">
    <property type="entry name" value="GUANYLATE_CYCLASE_2"/>
    <property type="match status" value="1"/>
</dbReference>
<accession>A0A1E3W8L9</accession>